<sequence length="46" mass="5416">MLHLSLVMPKRITLAEHLSVDELEQRYRQAQAGTQRSHYRAHLISM</sequence>
<name>A0A6J4V8N2_9CYAN</name>
<protein>
    <submittedName>
        <fullName evidence="1">Uncharacterized protein</fullName>
    </submittedName>
</protein>
<proteinExistence type="predicted"/>
<reference evidence="1" key="1">
    <citation type="submission" date="2020-02" db="EMBL/GenBank/DDBJ databases">
        <authorList>
            <person name="Meier V. D."/>
        </authorList>
    </citation>
    <scope>NUCLEOTIDE SEQUENCE</scope>
    <source>
        <strain evidence="1">AVDCRST_MAG81</strain>
    </source>
</reference>
<gene>
    <name evidence="1" type="ORF">AVDCRST_MAG81-1705</name>
</gene>
<organism evidence="1">
    <name type="scientific">uncultured Synechococcales cyanobacterium</name>
    <dbReference type="NCBI Taxonomy" id="1936017"/>
    <lineage>
        <taxon>Bacteria</taxon>
        <taxon>Bacillati</taxon>
        <taxon>Cyanobacteriota</taxon>
        <taxon>Cyanophyceae</taxon>
        <taxon>Synechococcales</taxon>
        <taxon>environmental samples</taxon>
    </lineage>
</organism>
<evidence type="ECO:0000313" key="1">
    <source>
        <dbReference type="EMBL" id="CAA9571815.1"/>
    </source>
</evidence>
<dbReference type="AlphaFoldDB" id="A0A6J4V8N2"/>
<dbReference type="EMBL" id="CADCWO010000098">
    <property type="protein sequence ID" value="CAA9571815.1"/>
    <property type="molecule type" value="Genomic_DNA"/>
</dbReference>
<accession>A0A6J4V8N2</accession>